<dbReference type="Pfam" id="PF00797">
    <property type="entry name" value="Acetyltransf_2"/>
    <property type="match status" value="1"/>
</dbReference>
<evidence type="ECO:0000256" key="2">
    <source>
        <dbReference type="RuleBase" id="RU003452"/>
    </source>
</evidence>
<proteinExistence type="inferred from homology"/>
<sequence>MFDIDQYTQRIGLSSCETTEAGLFALQRAQLATIAFEDIDAYLGRVPSLEPERIWSKLVTGGRGGYCFELNWLFGEALKHLGFAVRPILGRVRMGAPVGGIRAHLAWIVTIDGQDWLADAGFGGPGPRDPVRLQQGVLTSGGTEFRLRQDEESGEWVLEWRNPDGWFALFGFNELPFTKADIEGANQLCATWGMLPFRNNLMMSIRLPSEDVALLGRNLRRVGDQGPVDTQIASADELDGHLRGLFGLRLDDTTVAQIWRRLNETESLLAAA</sequence>
<dbReference type="EMBL" id="JBEPLJ010000008">
    <property type="protein sequence ID" value="MET3586234.1"/>
    <property type="molecule type" value="Genomic_DNA"/>
</dbReference>
<evidence type="ECO:0000313" key="3">
    <source>
        <dbReference type="EMBL" id="MET3586234.1"/>
    </source>
</evidence>
<reference evidence="3 4" key="1">
    <citation type="submission" date="2024-06" db="EMBL/GenBank/DDBJ databases">
        <title>Genomic Encyclopedia of Type Strains, Phase IV (KMG-IV): sequencing the most valuable type-strain genomes for metagenomic binning, comparative biology and taxonomic classification.</title>
        <authorList>
            <person name="Goeker M."/>
        </authorList>
    </citation>
    <scope>NUCLEOTIDE SEQUENCE [LARGE SCALE GENOMIC DNA]</scope>
    <source>
        <strain evidence="3 4">DSM 105042</strain>
    </source>
</reference>
<accession>A0ABV2H6T7</accession>
<evidence type="ECO:0000313" key="4">
    <source>
        <dbReference type="Proteomes" id="UP001549031"/>
    </source>
</evidence>
<dbReference type="Proteomes" id="UP001549031">
    <property type="component" value="Unassembled WGS sequence"/>
</dbReference>
<dbReference type="Gene3D" id="2.40.128.150">
    <property type="entry name" value="Cysteine proteinases"/>
    <property type="match status" value="1"/>
</dbReference>
<comment type="caution">
    <text evidence="3">The sequence shown here is derived from an EMBL/GenBank/DDBJ whole genome shotgun (WGS) entry which is preliminary data.</text>
</comment>
<dbReference type="PANTHER" id="PTHR11786">
    <property type="entry name" value="N-HYDROXYARYLAMINE O-ACETYLTRANSFERASE"/>
    <property type="match status" value="1"/>
</dbReference>
<dbReference type="EC" id="2.3.1.118" evidence="3"/>
<keyword evidence="4" id="KW-1185">Reference proteome</keyword>
<dbReference type="GO" id="GO:0046990">
    <property type="term" value="F:N-hydroxyarylamine O-acetyltransferase activity"/>
    <property type="evidence" value="ECO:0007669"/>
    <property type="project" value="UniProtKB-EC"/>
</dbReference>
<organism evidence="3 4">
    <name type="scientific">Pseudorhizobium tarimense</name>
    <dbReference type="NCBI Taxonomy" id="1079109"/>
    <lineage>
        <taxon>Bacteria</taxon>
        <taxon>Pseudomonadati</taxon>
        <taxon>Pseudomonadota</taxon>
        <taxon>Alphaproteobacteria</taxon>
        <taxon>Hyphomicrobiales</taxon>
        <taxon>Rhizobiaceae</taxon>
        <taxon>Rhizobium/Agrobacterium group</taxon>
        <taxon>Pseudorhizobium</taxon>
    </lineage>
</organism>
<evidence type="ECO:0000256" key="1">
    <source>
        <dbReference type="ARBA" id="ARBA00006547"/>
    </source>
</evidence>
<dbReference type="Gene3D" id="3.30.2140.10">
    <property type="entry name" value="Arylamine N-acetyltransferase"/>
    <property type="match status" value="1"/>
</dbReference>
<dbReference type="PANTHER" id="PTHR11786:SF0">
    <property type="entry name" value="ARYLAMINE N-ACETYLTRANSFERASE 4-RELATED"/>
    <property type="match status" value="1"/>
</dbReference>
<gene>
    <name evidence="3" type="ORF">ABID21_002351</name>
</gene>
<dbReference type="PRINTS" id="PR01543">
    <property type="entry name" value="ANATRNSFRASE"/>
</dbReference>
<keyword evidence="3" id="KW-0808">Transferase</keyword>
<keyword evidence="3" id="KW-0012">Acyltransferase</keyword>
<name>A0ABV2H6T7_9HYPH</name>
<dbReference type="RefSeq" id="WP_247244145.1">
    <property type="nucleotide sequence ID" value="NZ_JALJRA010000008.1"/>
</dbReference>
<comment type="similarity">
    <text evidence="1 2">Belongs to the arylamine N-acetyltransferase family.</text>
</comment>
<dbReference type="SUPFAM" id="SSF54001">
    <property type="entry name" value="Cysteine proteinases"/>
    <property type="match status" value="1"/>
</dbReference>
<dbReference type="InterPro" id="IPR001447">
    <property type="entry name" value="Arylamine_N-AcTrfase"/>
</dbReference>
<protein>
    <submittedName>
        <fullName evidence="3">N-hydroxyarylamine O-acetyltransferase</fullName>
        <ecNumber evidence="3">2.3.1.118</ecNumber>
    </submittedName>
</protein>
<dbReference type="InterPro" id="IPR038765">
    <property type="entry name" value="Papain-like_cys_pep_sf"/>
</dbReference>